<gene>
    <name evidence="2" type="ORF">QLS97_13660</name>
</gene>
<sequence length="289" mass="33180">MNKNFFKRPFYNIAGKISKIMRDFQRIQDDKVTKIVNESWDKLFKGNDFFEFKLNNDVKINLYRDSVLSRLIYDGFEKVETDYLSSVLAKGDVFIDIGANVGLFGLLASPIVGADGLVVCFEPSPLTFKRLEENVELNKFENIDIRNIGLSNSSGNLSFFVSQNGYDAWNSFAPSQDNKLESSIRVPVSTLDIELKDIDKSKIKLVKIDVEGWEKFVLYGGKDFLVKYNPIVMVEFTEENAFNAGYAVHEIYDLMQVFGYVWYTIKNGELIAETKKLYYPYNNLIAIKN</sequence>
<dbReference type="EC" id="2.1.1.-" evidence="2"/>
<evidence type="ECO:0000313" key="3">
    <source>
        <dbReference type="Proteomes" id="UP001228643"/>
    </source>
</evidence>
<reference evidence="2 3" key="1">
    <citation type="submission" date="2023-04" db="EMBL/GenBank/DDBJ databases">
        <title>Two novel species of Flavobacterium.</title>
        <authorList>
            <person name="Liu Q."/>
            <person name="Xin Y.-H."/>
        </authorList>
    </citation>
    <scope>NUCLEOTIDE SEQUENCE [LARGE SCALE GENOMIC DNA]</scope>
    <source>
        <strain evidence="2 3">LB2P87</strain>
    </source>
</reference>
<proteinExistence type="predicted"/>
<organism evidence="2 3">
    <name type="scientific">Flavobacterium yafengii</name>
    <dbReference type="NCBI Taxonomy" id="3041253"/>
    <lineage>
        <taxon>Bacteria</taxon>
        <taxon>Pseudomonadati</taxon>
        <taxon>Bacteroidota</taxon>
        <taxon>Flavobacteriia</taxon>
        <taxon>Flavobacteriales</taxon>
        <taxon>Flavobacteriaceae</taxon>
        <taxon>Flavobacterium</taxon>
    </lineage>
</organism>
<dbReference type="Gene3D" id="3.40.50.150">
    <property type="entry name" value="Vaccinia Virus protein VP39"/>
    <property type="match status" value="1"/>
</dbReference>
<dbReference type="EMBL" id="JASCRY010000004">
    <property type="protein sequence ID" value="MDI5950698.1"/>
    <property type="molecule type" value="Genomic_DNA"/>
</dbReference>
<dbReference type="NCBIfam" id="TIGR01444">
    <property type="entry name" value="fkbM_fam"/>
    <property type="match status" value="1"/>
</dbReference>
<keyword evidence="3" id="KW-1185">Reference proteome</keyword>
<name>A0AAW6TT87_9FLAO</name>
<comment type="caution">
    <text evidence="2">The sequence shown here is derived from an EMBL/GenBank/DDBJ whole genome shotgun (WGS) entry which is preliminary data.</text>
</comment>
<feature type="domain" description="Methyltransferase FkbM" evidence="1">
    <location>
        <begin position="96"/>
        <end position="260"/>
    </location>
</feature>
<dbReference type="PANTHER" id="PTHR34203:SF15">
    <property type="entry name" value="SLL1173 PROTEIN"/>
    <property type="match status" value="1"/>
</dbReference>
<evidence type="ECO:0000259" key="1">
    <source>
        <dbReference type="Pfam" id="PF05050"/>
    </source>
</evidence>
<dbReference type="PANTHER" id="PTHR34203">
    <property type="entry name" value="METHYLTRANSFERASE, FKBM FAMILY PROTEIN"/>
    <property type="match status" value="1"/>
</dbReference>
<dbReference type="Proteomes" id="UP001228643">
    <property type="component" value="Unassembled WGS sequence"/>
</dbReference>
<dbReference type="GO" id="GO:0008168">
    <property type="term" value="F:methyltransferase activity"/>
    <property type="evidence" value="ECO:0007669"/>
    <property type="project" value="UniProtKB-KW"/>
</dbReference>
<dbReference type="RefSeq" id="WP_282717425.1">
    <property type="nucleotide sequence ID" value="NZ_JASCRY010000004.1"/>
</dbReference>
<dbReference type="SUPFAM" id="SSF53335">
    <property type="entry name" value="S-adenosyl-L-methionine-dependent methyltransferases"/>
    <property type="match status" value="1"/>
</dbReference>
<dbReference type="InterPro" id="IPR029063">
    <property type="entry name" value="SAM-dependent_MTases_sf"/>
</dbReference>
<dbReference type="Pfam" id="PF05050">
    <property type="entry name" value="Methyltransf_21"/>
    <property type="match status" value="1"/>
</dbReference>
<dbReference type="InterPro" id="IPR052514">
    <property type="entry name" value="SAM-dependent_MTase"/>
</dbReference>
<accession>A0AAW6TT87</accession>
<keyword evidence="2" id="KW-0808">Transferase</keyword>
<keyword evidence="2" id="KW-0489">Methyltransferase</keyword>
<protein>
    <submittedName>
        <fullName evidence="2">FkbM family methyltransferase</fullName>
        <ecNumber evidence="2">2.1.1.-</ecNumber>
    </submittedName>
</protein>
<dbReference type="GO" id="GO:0032259">
    <property type="term" value="P:methylation"/>
    <property type="evidence" value="ECO:0007669"/>
    <property type="project" value="UniProtKB-KW"/>
</dbReference>
<evidence type="ECO:0000313" key="2">
    <source>
        <dbReference type="EMBL" id="MDI5950698.1"/>
    </source>
</evidence>
<dbReference type="AlphaFoldDB" id="A0AAW6TT87"/>
<dbReference type="InterPro" id="IPR006342">
    <property type="entry name" value="FkbM_mtfrase"/>
</dbReference>